<organism evidence="1 2">
    <name type="scientific">Chaetomium tenue</name>
    <dbReference type="NCBI Taxonomy" id="1854479"/>
    <lineage>
        <taxon>Eukaryota</taxon>
        <taxon>Fungi</taxon>
        <taxon>Dikarya</taxon>
        <taxon>Ascomycota</taxon>
        <taxon>Pezizomycotina</taxon>
        <taxon>Sordariomycetes</taxon>
        <taxon>Sordariomycetidae</taxon>
        <taxon>Sordariales</taxon>
        <taxon>Chaetomiaceae</taxon>
        <taxon>Chaetomium</taxon>
    </lineage>
</organism>
<gene>
    <name evidence="1" type="ORF">F5144DRAFT_603573</name>
</gene>
<accession>A0ACB7P960</accession>
<reference evidence="1 2" key="1">
    <citation type="journal article" date="2021" name="Nat. Commun.">
        <title>Genetic determinants of endophytism in the Arabidopsis root mycobiome.</title>
        <authorList>
            <person name="Mesny F."/>
            <person name="Miyauchi S."/>
            <person name="Thiergart T."/>
            <person name="Pickel B."/>
            <person name="Atanasova L."/>
            <person name="Karlsson M."/>
            <person name="Huettel B."/>
            <person name="Barry K.W."/>
            <person name="Haridas S."/>
            <person name="Chen C."/>
            <person name="Bauer D."/>
            <person name="Andreopoulos W."/>
            <person name="Pangilinan J."/>
            <person name="LaButti K."/>
            <person name="Riley R."/>
            <person name="Lipzen A."/>
            <person name="Clum A."/>
            <person name="Drula E."/>
            <person name="Henrissat B."/>
            <person name="Kohler A."/>
            <person name="Grigoriev I.V."/>
            <person name="Martin F.M."/>
            <person name="Hacquard S."/>
        </authorList>
    </citation>
    <scope>NUCLEOTIDE SEQUENCE [LARGE SCALE GENOMIC DNA]</scope>
    <source>
        <strain evidence="1 2">MPI-SDFR-AT-0079</strain>
    </source>
</reference>
<comment type="caution">
    <text evidence="1">The sequence shown here is derived from an EMBL/GenBank/DDBJ whole genome shotgun (WGS) entry which is preliminary data.</text>
</comment>
<protein>
    <submittedName>
        <fullName evidence="1">Cyanovirin-N</fullName>
    </submittedName>
</protein>
<evidence type="ECO:0000313" key="1">
    <source>
        <dbReference type="EMBL" id="KAH6632867.1"/>
    </source>
</evidence>
<dbReference type="EMBL" id="JAGIZQ010000004">
    <property type="protein sequence ID" value="KAH6632867.1"/>
    <property type="molecule type" value="Genomic_DNA"/>
</dbReference>
<dbReference type="Proteomes" id="UP000724584">
    <property type="component" value="Unassembled WGS sequence"/>
</dbReference>
<keyword evidence="2" id="KW-1185">Reference proteome</keyword>
<name>A0ACB7P960_9PEZI</name>
<evidence type="ECO:0000313" key="2">
    <source>
        <dbReference type="Proteomes" id="UP000724584"/>
    </source>
</evidence>
<sequence length="118" mass="12989">MSFALSAQETRVEDGHMLRARLQKSDGEWVDAEINLNDFIGNNDGFFEWGGVNFSQSAQDIDFSVEGDDAVPVLRATLTNMEGEGIQGDINLGERIQNIDGGFQFGKFETSAVERVVV</sequence>
<proteinExistence type="predicted"/>